<dbReference type="CDD" id="cd18876">
    <property type="entry name" value="NUDIX_Hydrolase"/>
    <property type="match status" value="1"/>
</dbReference>
<organism evidence="7 8">
    <name type="scientific">Streptacidiphilus alkalitolerans</name>
    <dbReference type="NCBI Taxonomy" id="3342712"/>
    <lineage>
        <taxon>Bacteria</taxon>
        <taxon>Bacillati</taxon>
        <taxon>Actinomycetota</taxon>
        <taxon>Actinomycetes</taxon>
        <taxon>Kitasatosporales</taxon>
        <taxon>Streptomycetaceae</taxon>
        <taxon>Streptacidiphilus</taxon>
    </lineage>
</organism>
<dbReference type="InterPro" id="IPR000086">
    <property type="entry name" value="NUDIX_hydrolase_dom"/>
</dbReference>
<evidence type="ECO:0000313" key="8">
    <source>
        <dbReference type="Proteomes" id="UP001592582"/>
    </source>
</evidence>
<comment type="caution">
    <text evidence="7">The sequence shown here is derived from an EMBL/GenBank/DDBJ whole genome shotgun (WGS) entry which is preliminary data.</text>
</comment>
<dbReference type="Proteomes" id="UP001592582">
    <property type="component" value="Unassembled WGS sequence"/>
</dbReference>
<dbReference type="InterPro" id="IPR027417">
    <property type="entry name" value="P-loop_NTPase"/>
</dbReference>
<dbReference type="SUPFAM" id="SSF52540">
    <property type="entry name" value="P-loop containing nucleoside triphosphate hydrolases"/>
    <property type="match status" value="1"/>
</dbReference>
<dbReference type="RefSeq" id="WP_380501265.1">
    <property type="nucleotide sequence ID" value="NZ_JBHEZX010000001.1"/>
</dbReference>
<accession>A0ABV6V2H5</accession>
<dbReference type="PANTHER" id="PTHR43046:SF12">
    <property type="entry name" value="GDP-MANNOSE MANNOSYL HYDROLASE"/>
    <property type="match status" value="1"/>
</dbReference>
<protein>
    <submittedName>
        <fullName evidence="7">NUDIX domain-containing protein</fullName>
    </submittedName>
</protein>
<comment type="cofactor">
    <cofactor evidence="1">
        <name>Mg(2+)</name>
        <dbReference type="ChEBI" id="CHEBI:18420"/>
    </cofactor>
</comment>
<keyword evidence="3 5" id="KW-0378">Hydrolase</keyword>
<dbReference type="PRINTS" id="PR00502">
    <property type="entry name" value="NUDIXFAMILY"/>
</dbReference>
<evidence type="ECO:0000256" key="5">
    <source>
        <dbReference type="RuleBase" id="RU003476"/>
    </source>
</evidence>
<dbReference type="SUPFAM" id="SSF55811">
    <property type="entry name" value="Nudix"/>
    <property type="match status" value="1"/>
</dbReference>
<comment type="similarity">
    <text evidence="2 5">Belongs to the Nudix hydrolase family.</text>
</comment>
<evidence type="ECO:0000256" key="2">
    <source>
        <dbReference type="ARBA" id="ARBA00005582"/>
    </source>
</evidence>
<proteinExistence type="inferred from homology"/>
<dbReference type="InterPro" id="IPR020084">
    <property type="entry name" value="NUDIX_hydrolase_CS"/>
</dbReference>
<dbReference type="Pfam" id="PF00293">
    <property type="entry name" value="NUDIX"/>
    <property type="match status" value="1"/>
</dbReference>
<reference evidence="7 8" key="1">
    <citation type="submission" date="2024-09" db="EMBL/GenBank/DDBJ databases">
        <authorList>
            <person name="Lee S.D."/>
        </authorList>
    </citation>
    <scope>NUCLEOTIDE SEQUENCE [LARGE SCALE GENOMIC DNA]</scope>
    <source>
        <strain evidence="7 8">N1-1</strain>
    </source>
</reference>
<evidence type="ECO:0000256" key="3">
    <source>
        <dbReference type="ARBA" id="ARBA00022801"/>
    </source>
</evidence>
<dbReference type="InterPro" id="IPR015797">
    <property type="entry name" value="NUDIX_hydrolase-like_dom_sf"/>
</dbReference>
<sequence>MSQGSAIVWVNGAFGAGKTSTARELQALIPGSTVFDPESVGAYLAHLLPPEEFAAVADFQDLVAWRRLVPETAAALLAQLPGTLIVPMTLLREDYRDEIFGALAARRIGVHHLLLHLEETILRKRIEGDDAEGRAAQWRLDHIDAYRRARGWLAQDAVAVDTAELTPAQAAARILEVVRSGTARCRIVQDPVSTRDTLAAAVLFFDDQDRVLLVDPVYKPGWEFPGGVVEEGEAPTAAAVREVAEELGFRLDPARLRLLVTDWEPHRGPRSGGLRLVFDGGRLTDRQRADLILPDAELRAWRFVSEAESAELLPLNKCKRLAAALRARAAGEQHYLEAGASDPF</sequence>
<evidence type="ECO:0000313" key="7">
    <source>
        <dbReference type="EMBL" id="MFC1407920.1"/>
    </source>
</evidence>
<dbReference type="EMBL" id="JBHEZX010000001">
    <property type="protein sequence ID" value="MFC1407920.1"/>
    <property type="molecule type" value="Genomic_DNA"/>
</dbReference>
<evidence type="ECO:0000259" key="6">
    <source>
        <dbReference type="PROSITE" id="PS51462"/>
    </source>
</evidence>
<keyword evidence="4" id="KW-0460">Magnesium</keyword>
<keyword evidence="8" id="KW-1185">Reference proteome</keyword>
<dbReference type="PROSITE" id="PS51462">
    <property type="entry name" value="NUDIX"/>
    <property type="match status" value="1"/>
</dbReference>
<evidence type="ECO:0000256" key="1">
    <source>
        <dbReference type="ARBA" id="ARBA00001946"/>
    </source>
</evidence>
<dbReference type="InterPro" id="IPR020476">
    <property type="entry name" value="Nudix_hydrolase"/>
</dbReference>
<dbReference type="PANTHER" id="PTHR43046">
    <property type="entry name" value="GDP-MANNOSE MANNOSYL HYDROLASE"/>
    <property type="match status" value="1"/>
</dbReference>
<gene>
    <name evidence="7" type="ORF">ACEZDG_01350</name>
</gene>
<dbReference type="Gene3D" id="3.40.50.300">
    <property type="entry name" value="P-loop containing nucleotide triphosphate hydrolases"/>
    <property type="match status" value="1"/>
</dbReference>
<name>A0ABV6V2H5_9ACTN</name>
<feature type="domain" description="Nudix hydrolase" evidence="6">
    <location>
        <begin position="195"/>
        <end position="326"/>
    </location>
</feature>
<evidence type="ECO:0000256" key="4">
    <source>
        <dbReference type="ARBA" id="ARBA00022842"/>
    </source>
</evidence>
<dbReference type="PROSITE" id="PS00893">
    <property type="entry name" value="NUDIX_BOX"/>
    <property type="match status" value="1"/>
</dbReference>
<dbReference type="Gene3D" id="3.90.79.10">
    <property type="entry name" value="Nucleoside Triphosphate Pyrophosphohydrolase"/>
    <property type="match status" value="1"/>
</dbReference>